<gene>
    <name evidence="3" type="ORF">ACFFI0_19300</name>
</gene>
<dbReference type="Pfam" id="PF04264">
    <property type="entry name" value="YceI"/>
    <property type="match status" value="1"/>
</dbReference>
<feature type="chain" id="PRO_5047184320" evidence="1">
    <location>
        <begin position="23"/>
        <end position="185"/>
    </location>
</feature>
<evidence type="ECO:0000259" key="2">
    <source>
        <dbReference type="Pfam" id="PF04264"/>
    </source>
</evidence>
<evidence type="ECO:0000313" key="4">
    <source>
        <dbReference type="Proteomes" id="UP001589774"/>
    </source>
</evidence>
<keyword evidence="4" id="KW-1185">Reference proteome</keyword>
<protein>
    <submittedName>
        <fullName evidence="3">YceI family protein</fullName>
    </submittedName>
</protein>
<organism evidence="3 4">
    <name type="scientific">Olivibacter oleidegradans</name>
    <dbReference type="NCBI Taxonomy" id="760123"/>
    <lineage>
        <taxon>Bacteria</taxon>
        <taxon>Pseudomonadati</taxon>
        <taxon>Bacteroidota</taxon>
        <taxon>Sphingobacteriia</taxon>
        <taxon>Sphingobacteriales</taxon>
        <taxon>Sphingobacteriaceae</taxon>
        <taxon>Olivibacter</taxon>
    </lineage>
</organism>
<dbReference type="InterPro" id="IPR036761">
    <property type="entry name" value="TTHA0802/YceI-like_sf"/>
</dbReference>
<keyword evidence="1" id="KW-0732">Signal</keyword>
<reference evidence="3 4" key="1">
    <citation type="submission" date="2024-09" db="EMBL/GenBank/DDBJ databases">
        <authorList>
            <person name="Sun Q."/>
            <person name="Mori K."/>
        </authorList>
    </citation>
    <scope>NUCLEOTIDE SEQUENCE [LARGE SCALE GENOMIC DNA]</scope>
    <source>
        <strain evidence="3 4">CCM 7765</strain>
    </source>
</reference>
<dbReference type="Proteomes" id="UP001589774">
    <property type="component" value="Unassembled WGS sequence"/>
</dbReference>
<sequence length="185" mass="20258">MIQKIVLSLFLIIPLSVAVSKAQNTFVSNGATISFFSSTPVEDIEGVSKNGLSALDVNTGDIVFKVKNTTFQFKKKLMQEHFNENYMESDRYPFSEFKGKINDPGKLRNDGTYQCMVSGVLTVHGVAKSYTAPVKITVNNGAITASCTFKVKTADHDIEVPTIVIKNIAETLDIKVAAIYQAKTP</sequence>
<accession>A0ABV6HPA5</accession>
<feature type="domain" description="Lipid/polyisoprenoid-binding YceI-like" evidence="2">
    <location>
        <begin position="55"/>
        <end position="176"/>
    </location>
</feature>
<comment type="caution">
    <text evidence="3">The sequence shown here is derived from an EMBL/GenBank/DDBJ whole genome shotgun (WGS) entry which is preliminary data.</text>
</comment>
<feature type="signal peptide" evidence="1">
    <location>
        <begin position="1"/>
        <end position="22"/>
    </location>
</feature>
<proteinExistence type="predicted"/>
<dbReference type="Gene3D" id="2.40.128.110">
    <property type="entry name" value="Lipid/polyisoprenoid-binding, YceI-like"/>
    <property type="match status" value="1"/>
</dbReference>
<dbReference type="EMBL" id="JBHLWO010000002">
    <property type="protein sequence ID" value="MFC0320482.1"/>
    <property type="molecule type" value="Genomic_DNA"/>
</dbReference>
<name>A0ABV6HPA5_9SPHI</name>
<dbReference type="RefSeq" id="WP_130856820.1">
    <property type="nucleotide sequence ID" value="NZ_JBHLWO010000002.1"/>
</dbReference>
<evidence type="ECO:0000256" key="1">
    <source>
        <dbReference type="SAM" id="SignalP"/>
    </source>
</evidence>
<dbReference type="SUPFAM" id="SSF101874">
    <property type="entry name" value="YceI-like"/>
    <property type="match status" value="1"/>
</dbReference>
<evidence type="ECO:0000313" key="3">
    <source>
        <dbReference type="EMBL" id="MFC0320482.1"/>
    </source>
</evidence>
<dbReference type="InterPro" id="IPR007372">
    <property type="entry name" value="Lipid/polyisoprenoid-bd_YceI"/>
</dbReference>